<evidence type="ECO:0000256" key="1">
    <source>
        <dbReference type="ARBA" id="ARBA00004434"/>
    </source>
</evidence>
<evidence type="ECO:0000256" key="3">
    <source>
        <dbReference type="ARBA" id="ARBA00018681"/>
    </source>
</evidence>
<keyword evidence="6 14" id="KW-0812">Transmembrane</keyword>
<evidence type="ECO:0000256" key="11">
    <source>
        <dbReference type="ARBA" id="ARBA00023136"/>
    </source>
</evidence>
<evidence type="ECO:0000256" key="8">
    <source>
        <dbReference type="ARBA" id="ARBA00022982"/>
    </source>
</evidence>
<feature type="non-terminal residue" evidence="15">
    <location>
        <position position="1"/>
    </location>
</feature>
<dbReference type="Pfam" id="PF07225">
    <property type="entry name" value="NDUF_B4"/>
    <property type="match status" value="1"/>
</dbReference>
<dbReference type="EMBL" id="GEMB01006210">
    <property type="protein sequence ID" value="JAR97122.1"/>
    <property type="molecule type" value="Transcribed_RNA"/>
</dbReference>
<feature type="transmembrane region" description="Helical" evidence="14">
    <location>
        <begin position="78"/>
        <end position="96"/>
    </location>
</feature>
<keyword evidence="8" id="KW-0249">Electron transport</keyword>
<evidence type="ECO:0000256" key="4">
    <source>
        <dbReference type="ARBA" id="ARBA00022448"/>
    </source>
</evidence>
<keyword evidence="15" id="KW-0560">Oxidoreductase</keyword>
<evidence type="ECO:0000313" key="15">
    <source>
        <dbReference type="EMBL" id="JAR97122.1"/>
    </source>
</evidence>
<dbReference type="PANTHER" id="PTHR15469:SF0">
    <property type="entry name" value="NADH DEHYDROGENASE [UBIQUINONE] 1 BETA SUBCOMPLEX SUBUNIT 4"/>
    <property type="match status" value="1"/>
</dbReference>
<evidence type="ECO:0000256" key="2">
    <source>
        <dbReference type="ARBA" id="ARBA00007260"/>
    </source>
</evidence>
<comment type="similarity">
    <text evidence="2">Belongs to the complex I NDUFB4 subunit family.</text>
</comment>
<dbReference type="AlphaFoldDB" id="A0A170W1S1"/>
<sequence length="122" mass="14260">FDRICSSQKIKMAQDCPPSSELIELKNKQRAVLRKEYWKQITNPHAPESGHLFDPAVQRFLSMQVAKIDHFRETPKSVLRGLFLIVLPIAGTIYLFKYDRDKKEAAFRSGQVAYKDRLFKFQ</sequence>
<evidence type="ECO:0000256" key="7">
    <source>
        <dbReference type="ARBA" id="ARBA00022792"/>
    </source>
</evidence>
<protein>
    <recommendedName>
        <fullName evidence="3">NADH dehydrogenase [ubiquinone] 1 beta subcomplex subunit 4</fullName>
    </recommendedName>
    <alternativeName>
        <fullName evidence="12">Complex I-B15</fullName>
    </alternativeName>
    <alternativeName>
        <fullName evidence="13">NADH-ubiquinone oxidoreductase B15 subunit</fullName>
    </alternativeName>
</protein>
<keyword evidence="5" id="KW-0679">Respiratory chain</keyword>
<evidence type="ECO:0000256" key="9">
    <source>
        <dbReference type="ARBA" id="ARBA00022989"/>
    </source>
</evidence>
<evidence type="ECO:0000256" key="13">
    <source>
        <dbReference type="ARBA" id="ARBA00030987"/>
    </source>
</evidence>
<evidence type="ECO:0000256" key="14">
    <source>
        <dbReference type="SAM" id="Phobius"/>
    </source>
</evidence>
<evidence type="ECO:0000256" key="6">
    <source>
        <dbReference type="ARBA" id="ARBA00022692"/>
    </source>
</evidence>
<keyword evidence="15" id="KW-0830">Ubiquinone</keyword>
<reference evidence="15" key="1">
    <citation type="submission" date="2016-04" db="EMBL/GenBank/DDBJ databases">
        <authorList>
            <person name="Calderon-Fernandez G.M.Sr."/>
        </authorList>
    </citation>
    <scope>NUCLEOTIDE SEQUENCE</scope>
    <source>
        <strain evidence="15">Int1</strain>
        <tissue evidence="15">Integument</tissue>
    </source>
</reference>
<keyword evidence="9 14" id="KW-1133">Transmembrane helix</keyword>
<dbReference type="GO" id="GO:0016491">
    <property type="term" value="F:oxidoreductase activity"/>
    <property type="evidence" value="ECO:0007669"/>
    <property type="project" value="UniProtKB-KW"/>
</dbReference>
<organism evidence="15">
    <name type="scientific">Triatoma infestans</name>
    <name type="common">Assassin bug</name>
    <dbReference type="NCBI Taxonomy" id="30076"/>
    <lineage>
        <taxon>Eukaryota</taxon>
        <taxon>Metazoa</taxon>
        <taxon>Ecdysozoa</taxon>
        <taxon>Arthropoda</taxon>
        <taxon>Hexapoda</taxon>
        <taxon>Insecta</taxon>
        <taxon>Pterygota</taxon>
        <taxon>Neoptera</taxon>
        <taxon>Paraneoptera</taxon>
        <taxon>Hemiptera</taxon>
        <taxon>Heteroptera</taxon>
        <taxon>Panheteroptera</taxon>
        <taxon>Cimicomorpha</taxon>
        <taxon>Reduviidae</taxon>
        <taxon>Triatominae</taxon>
        <taxon>Triatoma</taxon>
    </lineage>
</organism>
<accession>A0A170W1S1</accession>
<proteinExistence type="inferred from homology"/>
<evidence type="ECO:0000256" key="10">
    <source>
        <dbReference type="ARBA" id="ARBA00023128"/>
    </source>
</evidence>
<evidence type="ECO:0000256" key="5">
    <source>
        <dbReference type="ARBA" id="ARBA00022660"/>
    </source>
</evidence>
<keyword evidence="4" id="KW-0813">Transport</keyword>
<keyword evidence="7" id="KW-0999">Mitochondrion inner membrane</keyword>
<dbReference type="GO" id="GO:0005743">
    <property type="term" value="C:mitochondrial inner membrane"/>
    <property type="evidence" value="ECO:0007669"/>
    <property type="project" value="UniProtKB-SubCell"/>
</dbReference>
<comment type="subcellular location">
    <subcellularLocation>
        <location evidence="1">Mitochondrion inner membrane</location>
        <topology evidence="1">Single-pass membrane protein</topology>
    </subcellularLocation>
</comment>
<evidence type="ECO:0000256" key="12">
    <source>
        <dbReference type="ARBA" id="ARBA00030212"/>
    </source>
</evidence>
<keyword evidence="11 14" id="KW-0472">Membrane</keyword>
<keyword evidence="10" id="KW-0496">Mitochondrion</keyword>
<dbReference type="InterPro" id="IPR009866">
    <property type="entry name" value="NADH_UbQ_OxRdtase_NDUFB4_su"/>
</dbReference>
<dbReference type="PANTHER" id="PTHR15469">
    <property type="entry name" value="NADH-UBIQUINONE OXIDOREDUCTASE B15 SUBUNIT"/>
    <property type="match status" value="1"/>
</dbReference>
<name>A0A170W1S1_TRIIF</name>
<reference evidence="15" key="2">
    <citation type="journal article" date="2017" name="J. Med. Entomol.">
        <title>Transcriptome Analysis of the Triatoma infestans (Hemiptera: Reduviidae) Integument.</title>
        <authorList>
            <person name="Calderon-Fernandez G.M."/>
            <person name="Moriconi D.E."/>
            <person name="Dulbecco A.B."/>
            <person name="Juarez M.P."/>
        </authorList>
    </citation>
    <scope>NUCLEOTIDE SEQUENCE</scope>
    <source>
        <strain evidence="15">Int1</strain>
        <tissue evidence="15">Integument</tissue>
    </source>
</reference>